<evidence type="ECO:0000313" key="5">
    <source>
        <dbReference type="EMBL" id="KCV70286.1"/>
    </source>
</evidence>
<dbReference type="Pfam" id="PF04042">
    <property type="entry name" value="DNA_pol_E_B"/>
    <property type="match status" value="1"/>
</dbReference>
<dbReference type="InterPro" id="IPR024826">
    <property type="entry name" value="DNA_pol_delta/II_ssu"/>
</dbReference>
<evidence type="ECO:0000259" key="4">
    <source>
        <dbReference type="Pfam" id="PF18018"/>
    </source>
</evidence>
<name>A0A058Z841_FONAL</name>
<reference evidence="5" key="1">
    <citation type="submission" date="2013-04" db="EMBL/GenBank/DDBJ databases">
        <title>The Genome Sequence of Fonticula alba ATCC 38817.</title>
        <authorList>
            <consortium name="The Broad Institute Genomics Platform"/>
            <person name="Russ C."/>
            <person name="Cuomo C."/>
            <person name="Burger G."/>
            <person name="Gray M.W."/>
            <person name="Holland P.W.H."/>
            <person name="King N."/>
            <person name="Lang F.B.F."/>
            <person name="Roger A.J."/>
            <person name="Ruiz-Trillo I."/>
            <person name="Brown M."/>
            <person name="Walker B."/>
            <person name="Young S."/>
            <person name="Zeng Q."/>
            <person name="Gargeya S."/>
            <person name="Fitzgerald M."/>
            <person name="Haas B."/>
            <person name="Abouelleil A."/>
            <person name="Allen A.W."/>
            <person name="Alvarado L."/>
            <person name="Arachchi H.M."/>
            <person name="Berlin A.M."/>
            <person name="Chapman S.B."/>
            <person name="Gainer-Dewar J."/>
            <person name="Goldberg J."/>
            <person name="Griggs A."/>
            <person name="Gujja S."/>
            <person name="Hansen M."/>
            <person name="Howarth C."/>
            <person name="Imamovic A."/>
            <person name="Ireland A."/>
            <person name="Larimer J."/>
            <person name="McCowan C."/>
            <person name="Murphy C."/>
            <person name="Pearson M."/>
            <person name="Poon T.W."/>
            <person name="Priest M."/>
            <person name="Roberts A."/>
            <person name="Saif S."/>
            <person name="Shea T."/>
            <person name="Sisk P."/>
            <person name="Sykes S."/>
            <person name="Wortman J."/>
            <person name="Nusbaum C."/>
            <person name="Birren B."/>
        </authorList>
    </citation>
    <scope>NUCLEOTIDE SEQUENCE [LARGE SCALE GENOMIC DNA]</scope>
    <source>
        <strain evidence="5">ATCC 38817</strain>
    </source>
</reference>
<dbReference type="AlphaFoldDB" id="A0A058Z841"/>
<evidence type="ECO:0000256" key="2">
    <source>
        <dbReference type="ARBA" id="ARBA00022705"/>
    </source>
</evidence>
<dbReference type="STRING" id="691883.A0A058Z841"/>
<dbReference type="Pfam" id="PF18018">
    <property type="entry name" value="DNA_pol_D_N"/>
    <property type="match status" value="1"/>
</dbReference>
<dbReference type="OMA" id="HCILIGT"/>
<dbReference type="PANTHER" id="PTHR10416:SF0">
    <property type="entry name" value="DNA POLYMERASE DELTA SUBUNIT 2"/>
    <property type="match status" value="1"/>
</dbReference>
<protein>
    <recommendedName>
        <fullName evidence="7">DNA polymerase alpha/delta/epsilon subunit B domain-containing protein</fullName>
    </recommendedName>
</protein>
<dbReference type="GeneID" id="20527341"/>
<dbReference type="GO" id="GO:0043625">
    <property type="term" value="C:delta DNA polymerase complex"/>
    <property type="evidence" value="ECO:0007669"/>
    <property type="project" value="TreeGrafter"/>
</dbReference>
<dbReference type="Gene3D" id="2.40.50.430">
    <property type="match status" value="1"/>
</dbReference>
<dbReference type="InterPro" id="IPR040663">
    <property type="entry name" value="DNA_pol_D_N"/>
</dbReference>
<dbReference type="eggNOG" id="KOG2732">
    <property type="taxonomic scope" value="Eukaryota"/>
</dbReference>
<keyword evidence="6" id="KW-1185">Reference proteome</keyword>
<comment type="similarity">
    <text evidence="1">Belongs to the DNA polymerase delta/II small subunit family.</text>
</comment>
<feature type="domain" description="DNA polymerase delta subunit OB-fold" evidence="4">
    <location>
        <begin position="69"/>
        <end position="238"/>
    </location>
</feature>
<dbReference type="EMBL" id="KB932204">
    <property type="protein sequence ID" value="KCV70286.1"/>
    <property type="molecule type" value="Genomic_DNA"/>
</dbReference>
<dbReference type="PANTHER" id="PTHR10416">
    <property type="entry name" value="DNA POLYMERASE DELTA SUBUNIT 2"/>
    <property type="match status" value="1"/>
</dbReference>
<keyword evidence="2" id="KW-0235">DNA replication</keyword>
<dbReference type="InterPro" id="IPR007185">
    <property type="entry name" value="DNA_pol_a/d/e_bsu"/>
</dbReference>
<feature type="domain" description="DNA polymerase alpha/delta/epsilon subunit B" evidence="3">
    <location>
        <begin position="328"/>
        <end position="541"/>
    </location>
</feature>
<dbReference type="GO" id="GO:0006271">
    <property type="term" value="P:DNA strand elongation involved in DNA replication"/>
    <property type="evidence" value="ECO:0007669"/>
    <property type="project" value="TreeGrafter"/>
</dbReference>
<gene>
    <name evidence="5" type="ORF">H696_02616</name>
</gene>
<dbReference type="RefSeq" id="XP_009494802.1">
    <property type="nucleotide sequence ID" value="XM_009496527.1"/>
</dbReference>
<proteinExistence type="inferred from homology"/>
<evidence type="ECO:0008006" key="7">
    <source>
        <dbReference type="Google" id="ProtNLM"/>
    </source>
</evidence>
<dbReference type="GO" id="GO:0003677">
    <property type="term" value="F:DNA binding"/>
    <property type="evidence" value="ECO:0007669"/>
    <property type="project" value="InterPro"/>
</dbReference>
<accession>A0A058Z841</accession>
<organism evidence="5">
    <name type="scientific">Fonticula alba</name>
    <name type="common">Slime mold</name>
    <dbReference type="NCBI Taxonomy" id="691883"/>
    <lineage>
        <taxon>Eukaryota</taxon>
        <taxon>Rotosphaerida</taxon>
        <taxon>Fonticulaceae</taxon>
        <taxon>Fonticula</taxon>
    </lineage>
</organism>
<evidence type="ECO:0000313" key="6">
    <source>
        <dbReference type="Proteomes" id="UP000030693"/>
    </source>
</evidence>
<sequence length="600" mass="63943">MTISCGPGGRTPRPEVTFDPALGEGFRITSFGQPVSPELMAMDAEAKQRASSSSAVAGGGSGLDGITAQFSGIYQSRLEGLKPRALAAARAAWPDIPASQHVDKVLDMPLLGDNSLESSQHMVGKIPWLGLTATDRPSAQRSVVCGVIYAELPGKPNVIDELSRLQNIRPVDPATRPASFGTPTKGATPRPAFFALEDESGRLILSGPRIFQEMLVTGVVCAILGVQLIPGELFVRDICFPLPAPQRPLPSASNTGNSLLALTSNWSLGAGTAGTPAALLDMLVDWVAGRVEAVVSDEEAGDQLGGLGSMIPSASKRPMEPGVPSPVNITRLIVAGNLFSKQADYYDNQDVGRVNQRRREELRRQEEHTAAQMAQADLAIAQLAQCVHVDVMPGDGDPTPMQHPQQPLPGFVFPRSRRLPLFSTTTNPYAFSVDGVDLVGISGQALDDIIRYMYPLAAEVLRQVGIPVADDRPDSGDLVPGSPADMAARFHAAELLLRACHWSPTAPDTLPCFPFWHGDRLLASDTRLPHVLFIGNQPAFASRVVTLNQKLPDRPAVTVRVVMVPGLATTGQIALLNLPTLEVDSMHFSTASSSSNSIQP</sequence>
<dbReference type="OrthoDB" id="3763at2759"/>
<dbReference type="Gene3D" id="3.60.21.50">
    <property type="match status" value="1"/>
</dbReference>
<evidence type="ECO:0000256" key="1">
    <source>
        <dbReference type="ARBA" id="ARBA00006035"/>
    </source>
</evidence>
<dbReference type="Proteomes" id="UP000030693">
    <property type="component" value="Unassembled WGS sequence"/>
</dbReference>
<evidence type="ECO:0000259" key="3">
    <source>
        <dbReference type="Pfam" id="PF04042"/>
    </source>
</evidence>